<dbReference type="Pfam" id="PF12937">
    <property type="entry name" value="F-box-like"/>
    <property type="match status" value="1"/>
</dbReference>
<dbReference type="Gene3D" id="2.130.10.10">
    <property type="entry name" value="YVTN repeat-like/Quinoprotein amine dehydrogenase"/>
    <property type="match status" value="3"/>
</dbReference>
<dbReference type="InterPro" id="IPR002100">
    <property type="entry name" value="TF_MADSbox"/>
</dbReference>
<dbReference type="GO" id="GO:0045944">
    <property type="term" value="P:positive regulation of transcription by RNA polymerase II"/>
    <property type="evidence" value="ECO:0007669"/>
    <property type="project" value="InterPro"/>
</dbReference>
<dbReference type="Pfam" id="PF00400">
    <property type="entry name" value="WD40"/>
    <property type="match status" value="7"/>
</dbReference>
<dbReference type="SMART" id="SM00256">
    <property type="entry name" value="FBOX"/>
    <property type="match status" value="1"/>
</dbReference>
<dbReference type="AlphaFoldDB" id="A0A507D4W0"/>
<reference evidence="14 15" key="1">
    <citation type="journal article" date="2019" name="Sci. Rep.">
        <title>Comparative genomics of chytrid fungi reveal insights into the obligate biotrophic and pathogenic lifestyle of Synchytrium endobioticum.</title>
        <authorList>
            <person name="van de Vossenberg B.T.L.H."/>
            <person name="Warris S."/>
            <person name="Nguyen H.D.T."/>
            <person name="van Gent-Pelzer M.P.E."/>
            <person name="Joly D.L."/>
            <person name="van de Geest H.C."/>
            <person name="Bonants P.J.M."/>
            <person name="Smith D.S."/>
            <person name="Levesque C.A."/>
            <person name="van der Lee T.A.J."/>
        </authorList>
    </citation>
    <scope>NUCLEOTIDE SEQUENCE [LARGE SCALE GENOMIC DNA]</scope>
    <source>
        <strain evidence="14 15">MB42</strain>
    </source>
</reference>
<dbReference type="PANTHER" id="PTHR19872:SF9">
    <property type="entry name" value="UBIQUITIN-BINDING SDF UBIQUITIN LIGASE COMPLEX SUBUNIT"/>
    <property type="match status" value="1"/>
</dbReference>
<organism evidence="14 15">
    <name type="scientific">Synchytrium endobioticum</name>
    <dbReference type="NCBI Taxonomy" id="286115"/>
    <lineage>
        <taxon>Eukaryota</taxon>
        <taxon>Fungi</taxon>
        <taxon>Fungi incertae sedis</taxon>
        <taxon>Chytridiomycota</taxon>
        <taxon>Chytridiomycota incertae sedis</taxon>
        <taxon>Chytridiomycetes</taxon>
        <taxon>Synchytriales</taxon>
        <taxon>Synchytriaceae</taxon>
        <taxon>Synchytrium</taxon>
    </lineage>
</organism>
<feature type="repeat" description="WD" evidence="10">
    <location>
        <begin position="631"/>
        <end position="670"/>
    </location>
</feature>
<evidence type="ECO:0000256" key="1">
    <source>
        <dbReference type="ARBA" id="ARBA00004123"/>
    </source>
</evidence>
<evidence type="ECO:0000259" key="13">
    <source>
        <dbReference type="PROSITE" id="PS50181"/>
    </source>
</evidence>
<evidence type="ECO:0000256" key="6">
    <source>
        <dbReference type="ARBA" id="ARBA00023125"/>
    </source>
</evidence>
<dbReference type="InterPro" id="IPR036879">
    <property type="entry name" value="TF_MADSbox_sf"/>
</dbReference>
<dbReference type="STRING" id="286115.A0A507D4W0"/>
<feature type="repeat" description="WD" evidence="10">
    <location>
        <begin position="551"/>
        <end position="590"/>
    </location>
</feature>
<feature type="domain" description="F-box" evidence="13">
    <location>
        <begin position="364"/>
        <end position="411"/>
    </location>
</feature>
<dbReference type="GO" id="GO:0005634">
    <property type="term" value="C:nucleus"/>
    <property type="evidence" value="ECO:0007669"/>
    <property type="project" value="UniProtKB-SubCell"/>
</dbReference>
<dbReference type="PROSITE" id="PS50066">
    <property type="entry name" value="MADS_BOX_2"/>
    <property type="match status" value="1"/>
</dbReference>
<dbReference type="VEuPathDB" id="FungiDB:SeMB42_g03735"/>
<dbReference type="PROSITE" id="PS00678">
    <property type="entry name" value="WD_REPEATS_1"/>
    <property type="match status" value="6"/>
</dbReference>
<dbReference type="InterPro" id="IPR001810">
    <property type="entry name" value="F-box_dom"/>
</dbReference>
<evidence type="ECO:0000256" key="5">
    <source>
        <dbReference type="ARBA" id="ARBA00023015"/>
    </source>
</evidence>
<dbReference type="PROSITE" id="PS50181">
    <property type="entry name" value="FBOX"/>
    <property type="match status" value="1"/>
</dbReference>
<gene>
    <name evidence="14" type="ORF">SeMB42_g03735</name>
</gene>
<keyword evidence="4" id="KW-0833">Ubl conjugation pathway</keyword>
<feature type="repeat" description="WD" evidence="10">
    <location>
        <begin position="753"/>
        <end position="787"/>
    </location>
</feature>
<feature type="compositionally biased region" description="Polar residues" evidence="11">
    <location>
        <begin position="130"/>
        <end position="139"/>
    </location>
</feature>
<dbReference type="InterPro" id="IPR019775">
    <property type="entry name" value="WD40_repeat_CS"/>
</dbReference>
<dbReference type="InterPro" id="IPR001680">
    <property type="entry name" value="WD40_rpt"/>
</dbReference>
<dbReference type="PROSITE" id="PS50294">
    <property type="entry name" value="WD_REPEATS_REGION"/>
    <property type="match status" value="6"/>
</dbReference>
<feature type="domain" description="MADS-box" evidence="12">
    <location>
        <begin position="1"/>
        <end position="61"/>
    </location>
</feature>
<evidence type="ECO:0000313" key="15">
    <source>
        <dbReference type="Proteomes" id="UP000317494"/>
    </source>
</evidence>
<dbReference type="EMBL" id="QEAN01000138">
    <property type="protein sequence ID" value="TPX46345.1"/>
    <property type="molecule type" value="Genomic_DNA"/>
</dbReference>
<protein>
    <recommendedName>
        <fullName evidence="16">MADS-box domain-containing protein</fullName>
    </recommendedName>
</protein>
<feature type="region of interest" description="Disordered" evidence="11">
    <location>
        <begin position="90"/>
        <end position="146"/>
    </location>
</feature>
<dbReference type="PRINTS" id="PR00320">
    <property type="entry name" value="GPROTEINBRPT"/>
</dbReference>
<comment type="subcellular location">
    <subcellularLocation>
        <location evidence="1">Nucleus</location>
    </subcellularLocation>
</comment>
<dbReference type="Gene3D" id="3.40.1810.10">
    <property type="entry name" value="Transcription factor, MADS-box"/>
    <property type="match status" value="1"/>
</dbReference>
<dbReference type="Pfam" id="PF00319">
    <property type="entry name" value="SRF-TF"/>
    <property type="match status" value="1"/>
</dbReference>
<evidence type="ECO:0000256" key="10">
    <source>
        <dbReference type="PROSITE-ProRule" id="PRU00221"/>
    </source>
</evidence>
<dbReference type="PROSITE" id="PS50082">
    <property type="entry name" value="WD_REPEATS_2"/>
    <property type="match status" value="7"/>
</dbReference>
<evidence type="ECO:0000256" key="3">
    <source>
        <dbReference type="ARBA" id="ARBA00022737"/>
    </source>
</evidence>
<dbReference type="InterPro" id="IPR036047">
    <property type="entry name" value="F-box-like_dom_sf"/>
</dbReference>
<keyword evidence="3" id="KW-0677">Repeat</keyword>
<proteinExistence type="inferred from homology"/>
<keyword evidence="15" id="KW-1185">Reference proteome</keyword>
<feature type="repeat" description="WD" evidence="10">
    <location>
        <begin position="591"/>
        <end position="630"/>
    </location>
</feature>
<comment type="caution">
    <text evidence="14">The sequence shown here is derived from an EMBL/GenBank/DDBJ whole genome shotgun (WGS) entry which is preliminary data.</text>
</comment>
<keyword evidence="5" id="KW-0805">Transcription regulation</keyword>
<evidence type="ECO:0000313" key="14">
    <source>
        <dbReference type="EMBL" id="TPX46345.1"/>
    </source>
</evidence>
<evidence type="ECO:0000256" key="7">
    <source>
        <dbReference type="ARBA" id="ARBA00023163"/>
    </source>
</evidence>
<dbReference type="InterPro" id="IPR033896">
    <property type="entry name" value="MEF2-like_N"/>
</dbReference>
<dbReference type="InterPro" id="IPR015943">
    <property type="entry name" value="WD40/YVTN_repeat-like_dom_sf"/>
</dbReference>
<dbReference type="CDD" id="cd00265">
    <property type="entry name" value="MADS_MEF2_like"/>
    <property type="match status" value="1"/>
</dbReference>
<dbReference type="PANTHER" id="PTHR19872">
    <property type="entry name" value="UBIQUITIN LIGASE SPECIFICITY FACTOR/HREP PROTEIN"/>
    <property type="match status" value="1"/>
</dbReference>
<evidence type="ECO:0000256" key="4">
    <source>
        <dbReference type="ARBA" id="ARBA00022786"/>
    </source>
</evidence>
<name>A0A507D4W0_9FUNG</name>
<dbReference type="InterPro" id="IPR036322">
    <property type="entry name" value="WD40_repeat_dom_sf"/>
</dbReference>
<dbReference type="InterPro" id="IPR051075">
    <property type="entry name" value="SCF_subunit_WD-repeat"/>
</dbReference>
<dbReference type="SUPFAM" id="SSF50978">
    <property type="entry name" value="WD40 repeat-like"/>
    <property type="match status" value="1"/>
</dbReference>
<feature type="compositionally biased region" description="Basic and acidic residues" evidence="11">
    <location>
        <begin position="104"/>
        <end position="113"/>
    </location>
</feature>
<evidence type="ECO:0000256" key="2">
    <source>
        <dbReference type="ARBA" id="ARBA00022574"/>
    </source>
</evidence>
<keyword evidence="8" id="KW-0539">Nucleus</keyword>
<dbReference type="SUPFAM" id="SSF55455">
    <property type="entry name" value="SRF-like"/>
    <property type="match status" value="1"/>
</dbReference>
<dbReference type="Gene3D" id="1.20.1280.50">
    <property type="match status" value="1"/>
</dbReference>
<evidence type="ECO:0000256" key="9">
    <source>
        <dbReference type="ARBA" id="ARBA00025805"/>
    </source>
</evidence>
<dbReference type="PRINTS" id="PR00404">
    <property type="entry name" value="MADSDOMAIN"/>
</dbReference>
<feature type="repeat" description="WD" evidence="10">
    <location>
        <begin position="511"/>
        <end position="550"/>
    </location>
</feature>
<accession>A0A507D4W0</accession>
<evidence type="ECO:0000259" key="12">
    <source>
        <dbReference type="PROSITE" id="PS50066"/>
    </source>
</evidence>
<dbReference type="SUPFAM" id="SSF81383">
    <property type="entry name" value="F-box domain"/>
    <property type="match status" value="1"/>
</dbReference>
<feature type="repeat" description="WD" evidence="10">
    <location>
        <begin position="711"/>
        <end position="750"/>
    </location>
</feature>
<evidence type="ECO:0008006" key="16">
    <source>
        <dbReference type="Google" id="ProtNLM"/>
    </source>
</evidence>
<dbReference type="SMART" id="SM00432">
    <property type="entry name" value="MADS"/>
    <property type="match status" value="1"/>
</dbReference>
<dbReference type="CDD" id="cd00200">
    <property type="entry name" value="WD40"/>
    <property type="match status" value="1"/>
</dbReference>
<dbReference type="GO" id="GO:0046983">
    <property type="term" value="F:protein dimerization activity"/>
    <property type="evidence" value="ECO:0007669"/>
    <property type="project" value="InterPro"/>
</dbReference>
<dbReference type="FunFam" id="2.130.10.10:FF:001203">
    <property type="entry name" value="F-box/WD repeat-containing protein 1A"/>
    <property type="match status" value="1"/>
</dbReference>
<keyword evidence="2 10" id="KW-0853">WD repeat</keyword>
<evidence type="ECO:0000256" key="8">
    <source>
        <dbReference type="ARBA" id="ARBA00023242"/>
    </source>
</evidence>
<dbReference type="PROSITE" id="PS00350">
    <property type="entry name" value="MADS_BOX_1"/>
    <property type="match status" value="1"/>
</dbReference>
<sequence length="796" mass="89136">MGRKKIEIRKIDDERSRQVTFNKRKFGLMKKAYELSVLCNCDVGLIVFSSQGKLHQYASSDLDRLLLEYTGRDDPNEIKTNDDIIRVRDVRTHKQSNSSETFDNSDKDMHADSDAGGEQPTKKRLDAKRPTSTSTNTNILPLPLPHHFRMPSLARARRIKPQHGPSLRHDDTLPSETVLFSLPFGLGTLGEKQRDISVPGPPSESANRVADTVDAHFRLEASVHPSINTRSHSSSGEHQPPQSVICYFWHTVMSSFKAPFNFASSEHGESFLRRPWWRKNPAASSAAAFRPGTASSTAQSSTTPSATTSFVSEFEMLGVASAPPSLTLDIDTSIAMDVDISIEKLERPPSATDSALGFEEIARIDFISNLPYELAVHILALVGDTTSFAVIPLVSKRWNNVSRDNEIWRTNFSRRWGPARPLRQLLGASSQLLLEASHPPPPLSPVVSSKDVLLSPSAPTTAALALAATKCNRHASVGSVTPALRDWRTLYRQRNQLHRNWIDGKYTTTIIEGHTDSVYCIQFDRDRLVSGSRDRSVRFWDMKTGKYYRSLAGHDGSVLCLQYNEKYIVTGSSDWHIIVWDQASGRPIHTLRGHGSPVLDVRFDDRYVVSCSKDCTIRVWDIITGRLTRTLEGHHASVNAIHFHGNLIASASGDCVIKLWDVRTGQCIRDFTGHTRGLACVQFDGDYVVSGSNDHTIKIWNAHTGECLRTLEGHTDLVRTLCFDRDRIVSGSYDQTIKVWDMKTGKMMWDLKENGHTSWVFHVQIDASKIVSASQDRKIIVWDFSEGVQDLEQLLI</sequence>
<keyword evidence="6" id="KW-0238">DNA-binding</keyword>
<comment type="similarity">
    <text evidence="9">Belongs to the MEF2 family.</text>
</comment>
<feature type="compositionally biased region" description="Basic and acidic residues" evidence="11">
    <location>
        <begin position="120"/>
        <end position="129"/>
    </location>
</feature>
<dbReference type="Proteomes" id="UP000317494">
    <property type="component" value="Unassembled WGS sequence"/>
</dbReference>
<dbReference type="SMART" id="SM00320">
    <property type="entry name" value="WD40"/>
    <property type="match status" value="7"/>
</dbReference>
<evidence type="ECO:0000256" key="11">
    <source>
        <dbReference type="SAM" id="MobiDB-lite"/>
    </source>
</evidence>
<dbReference type="InterPro" id="IPR020472">
    <property type="entry name" value="WD40_PAC1"/>
</dbReference>
<feature type="repeat" description="WD" evidence="10">
    <location>
        <begin position="671"/>
        <end position="710"/>
    </location>
</feature>
<dbReference type="GO" id="GO:0000977">
    <property type="term" value="F:RNA polymerase II transcription regulatory region sequence-specific DNA binding"/>
    <property type="evidence" value="ECO:0007669"/>
    <property type="project" value="InterPro"/>
</dbReference>
<keyword evidence="7" id="KW-0804">Transcription</keyword>